<evidence type="ECO:0000256" key="3">
    <source>
        <dbReference type="ARBA" id="ARBA00060902"/>
    </source>
</evidence>
<dbReference type="EMBL" id="JASPKZ010004940">
    <property type="protein sequence ID" value="KAJ9589433.1"/>
    <property type="molecule type" value="Genomic_DNA"/>
</dbReference>
<dbReference type="GO" id="GO:0005615">
    <property type="term" value="C:extracellular space"/>
    <property type="evidence" value="ECO:0007669"/>
    <property type="project" value="TreeGrafter"/>
</dbReference>
<comment type="caution">
    <text evidence="4">The sequence shown here is derived from an EMBL/GenBank/DDBJ whole genome shotgun (WGS) entry which is preliminary data.</text>
</comment>
<reference evidence="4" key="1">
    <citation type="journal article" date="2023" name="IScience">
        <title>Live-bearing cockroach genome reveals convergent evolutionary mechanisms linked to viviparity in insects and beyond.</title>
        <authorList>
            <person name="Fouks B."/>
            <person name="Harrison M.C."/>
            <person name="Mikhailova A.A."/>
            <person name="Marchal E."/>
            <person name="English S."/>
            <person name="Carruthers M."/>
            <person name="Jennings E.C."/>
            <person name="Chiamaka E.L."/>
            <person name="Frigard R.A."/>
            <person name="Pippel M."/>
            <person name="Attardo G.M."/>
            <person name="Benoit J.B."/>
            <person name="Bornberg-Bauer E."/>
            <person name="Tobe S.S."/>
        </authorList>
    </citation>
    <scope>NUCLEOTIDE SEQUENCE</scope>
    <source>
        <strain evidence="4">Stay&amp;Tobe</strain>
    </source>
</reference>
<evidence type="ECO:0000313" key="4">
    <source>
        <dbReference type="EMBL" id="KAJ9589433.1"/>
    </source>
</evidence>
<sequence>AEFIQCKKGDANTDKCLVGALKRAIVVMKNGIPSHHILPADPMSISKFVIEESPNKPVSINLEVTDAKFYGISDAEVISVKSDLDNREAKIEIAAKKLKLDGDYVMDGKFLILPMKGKGKLLASIENLKALITIKADPKVKNGETHWDVKLFDLDVYEVSKFTAIFENLFNGDEALAKPVQDSMLENWKDLWDSLRPAIQEVFASVLKRAASEIFEQVPEKDMFL</sequence>
<dbReference type="InterPro" id="IPR038606">
    <property type="entry name" value="To_sf"/>
</dbReference>
<dbReference type="SMART" id="SM00700">
    <property type="entry name" value="JHBP"/>
    <property type="match status" value="1"/>
</dbReference>
<dbReference type="PANTHER" id="PTHR11008:SF18">
    <property type="entry name" value="BCDNA.GH05536-RELATED"/>
    <property type="match status" value="1"/>
</dbReference>
<evidence type="ECO:0000313" key="5">
    <source>
        <dbReference type="Proteomes" id="UP001233999"/>
    </source>
</evidence>
<dbReference type="FunFam" id="3.15.10.30:FF:000001">
    <property type="entry name" value="Takeout-like protein 1"/>
    <property type="match status" value="1"/>
</dbReference>
<organism evidence="4 5">
    <name type="scientific">Diploptera punctata</name>
    <name type="common">Pacific beetle cockroach</name>
    <dbReference type="NCBI Taxonomy" id="6984"/>
    <lineage>
        <taxon>Eukaryota</taxon>
        <taxon>Metazoa</taxon>
        <taxon>Ecdysozoa</taxon>
        <taxon>Arthropoda</taxon>
        <taxon>Hexapoda</taxon>
        <taxon>Insecta</taxon>
        <taxon>Pterygota</taxon>
        <taxon>Neoptera</taxon>
        <taxon>Polyneoptera</taxon>
        <taxon>Dictyoptera</taxon>
        <taxon>Blattodea</taxon>
        <taxon>Blaberoidea</taxon>
        <taxon>Blaberidae</taxon>
        <taxon>Diplopterinae</taxon>
        <taxon>Diploptera</taxon>
    </lineage>
</organism>
<gene>
    <name evidence="4" type="ORF">L9F63_017361</name>
</gene>
<dbReference type="Pfam" id="PF06585">
    <property type="entry name" value="JHBP"/>
    <property type="match status" value="1"/>
</dbReference>
<keyword evidence="1" id="KW-0732">Signal</keyword>
<evidence type="ECO:0000256" key="2">
    <source>
        <dbReference type="ARBA" id="ARBA00023108"/>
    </source>
</evidence>
<dbReference type="GO" id="GO:0007623">
    <property type="term" value="P:circadian rhythm"/>
    <property type="evidence" value="ECO:0007669"/>
    <property type="project" value="UniProtKB-ARBA"/>
</dbReference>
<feature type="non-terminal residue" evidence="4">
    <location>
        <position position="1"/>
    </location>
</feature>
<dbReference type="InterPro" id="IPR010562">
    <property type="entry name" value="Haemolymph_juvenile_hormone-bd"/>
</dbReference>
<accession>A0AAD8A0W9</accession>
<reference evidence="4" key="2">
    <citation type="submission" date="2023-05" db="EMBL/GenBank/DDBJ databases">
        <authorList>
            <person name="Fouks B."/>
        </authorList>
    </citation>
    <scope>NUCLEOTIDE SEQUENCE</scope>
    <source>
        <strain evidence="4">Stay&amp;Tobe</strain>
        <tissue evidence="4">Testes</tissue>
    </source>
</reference>
<evidence type="ECO:0000256" key="1">
    <source>
        <dbReference type="ARBA" id="ARBA00022729"/>
    </source>
</evidence>
<dbReference type="Gene3D" id="3.15.10.30">
    <property type="entry name" value="Haemolymph juvenile hormone binding protein"/>
    <property type="match status" value="1"/>
</dbReference>
<keyword evidence="5" id="KW-1185">Reference proteome</keyword>
<comment type="similarity">
    <text evidence="3">Belongs to the TO family.</text>
</comment>
<protein>
    <submittedName>
        <fullName evidence="4">Uncharacterized protein</fullName>
    </submittedName>
</protein>
<proteinExistence type="inferred from homology"/>
<name>A0AAD8A0W9_DIPPU</name>
<dbReference type="AlphaFoldDB" id="A0AAD8A0W9"/>
<dbReference type="PANTHER" id="PTHR11008">
    <property type="entry name" value="PROTEIN TAKEOUT-LIKE PROTEIN"/>
    <property type="match status" value="1"/>
</dbReference>
<dbReference type="Proteomes" id="UP001233999">
    <property type="component" value="Unassembled WGS sequence"/>
</dbReference>
<keyword evidence="2" id="KW-0090">Biological rhythms</keyword>